<dbReference type="OrthoDB" id="1900300at2759"/>
<feature type="compositionally biased region" description="Basic and acidic residues" evidence="1">
    <location>
        <begin position="176"/>
        <end position="185"/>
    </location>
</feature>
<keyword evidence="4" id="KW-1185">Reference proteome</keyword>
<dbReference type="AlphaFoldDB" id="A0A9E7HWY4"/>
<organism evidence="3 4">
    <name type="scientific">Musa troglodytarum</name>
    <name type="common">fe'i banana</name>
    <dbReference type="NCBI Taxonomy" id="320322"/>
    <lineage>
        <taxon>Eukaryota</taxon>
        <taxon>Viridiplantae</taxon>
        <taxon>Streptophyta</taxon>
        <taxon>Embryophyta</taxon>
        <taxon>Tracheophyta</taxon>
        <taxon>Spermatophyta</taxon>
        <taxon>Magnoliopsida</taxon>
        <taxon>Liliopsida</taxon>
        <taxon>Zingiberales</taxon>
        <taxon>Musaceae</taxon>
        <taxon>Musa</taxon>
    </lineage>
</organism>
<proteinExistence type="predicted"/>
<feature type="region of interest" description="Disordered" evidence="1">
    <location>
        <begin position="176"/>
        <end position="240"/>
    </location>
</feature>
<dbReference type="InterPro" id="IPR044822">
    <property type="entry name" value="Myb_DNA-bind_4"/>
</dbReference>
<reference evidence="3" key="1">
    <citation type="submission" date="2022-05" db="EMBL/GenBank/DDBJ databases">
        <title>The Musa troglodytarum L. genome provides insights into the mechanism of non-climacteric behaviour and enrichment of carotenoids.</title>
        <authorList>
            <person name="Wang J."/>
        </authorList>
    </citation>
    <scope>NUCLEOTIDE SEQUENCE</scope>
    <source>
        <tissue evidence="3">Leaf</tissue>
    </source>
</reference>
<dbReference type="InterPro" id="IPR044823">
    <property type="entry name" value="ASIL1/2-like"/>
</dbReference>
<accession>A0A9E7HWY4</accession>
<evidence type="ECO:0000313" key="4">
    <source>
        <dbReference type="Proteomes" id="UP001055439"/>
    </source>
</evidence>
<dbReference type="Gene3D" id="1.10.10.60">
    <property type="entry name" value="Homeodomain-like"/>
    <property type="match status" value="1"/>
</dbReference>
<dbReference type="Pfam" id="PF13837">
    <property type="entry name" value="Myb_DNA-bind_4"/>
    <property type="match status" value="1"/>
</dbReference>
<protein>
    <recommendedName>
        <fullName evidence="2">Myb/SANT-like DNA-binding domain-containing protein</fullName>
    </recommendedName>
</protein>
<dbReference type="PANTHER" id="PTHR31307:SF45">
    <property type="entry name" value="OS09G0558200 PROTEIN"/>
    <property type="match status" value="1"/>
</dbReference>
<sequence>MKDGIFCRVILCSAPSGGLISLLKVPMDGAHPPTCRDLAPAPALKSPDKGKRDEWSEGGVRCLLEVYESKWVLRNRAKLKGSDWEEIARHVSIRFSGPKALKTPTQCKNKIEAMKKRYRSESAAHDPSSGSPWQFYARMDALLKGTGNCAAHPKPNHDADLPPLPKAEMEVEADGHLHDSNHDDGSYTVPMDINVNGDNHNETKIENRGTDSHLSAPRNKEAASEDGARDPDGSSKRRRILGSEVAESIRLLAQSMLQVERARLEMYKDSERMRAEAEIKRGEMELKRTEIIAKTQLQIAKLFIEGMRRSSKSSNPSSRTELDMLPEMDGEDKSSITIV</sequence>
<dbReference type="EMBL" id="CP097510">
    <property type="protein sequence ID" value="URE37053.1"/>
    <property type="molecule type" value="Genomic_DNA"/>
</dbReference>
<dbReference type="Proteomes" id="UP001055439">
    <property type="component" value="Chromosome 8"/>
</dbReference>
<evidence type="ECO:0000256" key="1">
    <source>
        <dbReference type="SAM" id="MobiDB-lite"/>
    </source>
</evidence>
<feature type="domain" description="Myb/SANT-like DNA-binding" evidence="2">
    <location>
        <begin position="52"/>
        <end position="142"/>
    </location>
</feature>
<feature type="region of interest" description="Disordered" evidence="1">
    <location>
        <begin position="308"/>
        <end position="339"/>
    </location>
</feature>
<dbReference type="PANTHER" id="PTHR31307">
    <property type="entry name" value="TRIHELIX TRANSCRIPTION FACTOR ASIL2"/>
    <property type="match status" value="1"/>
</dbReference>
<name>A0A9E7HWY4_9LILI</name>
<evidence type="ECO:0000313" key="3">
    <source>
        <dbReference type="EMBL" id="URE37053.1"/>
    </source>
</evidence>
<evidence type="ECO:0000259" key="2">
    <source>
        <dbReference type="Pfam" id="PF13837"/>
    </source>
</evidence>
<gene>
    <name evidence="3" type="ORF">MUK42_13254</name>
</gene>
<feature type="compositionally biased region" description="Basic and acidic residues" evidence="1">
    <location>
        <begin position="218"/>
        <end position="235"/>
    </location>
</feature>
<feature type="compositionally biased region" description="Basic and acidic residues" evidence="1">
    <location>
        <begin position="199"/>
        <end position="211"/>
    </location>
</feature>